<dbReference type="Pfam" id="PF00651">
    <property type="entry name" value="BTB"/>
    <property type="match status" value="1"/>
</dbReference>
<keyword evidence="2" id="KW-1185">Reference proteome</keyword>
<dbReference type="PROSITE" id="PS50097">
    <property type="entry name" value="BTB"/>
    <property type="match status" value="1"/>
</dbReference>
<dbReference type="Gene3D" id="6.20.250.50">
    <property type="match status" value="1"/>
</dbReference>
<dbReference type="Gene3D" id="3.30.710.10">
    <property type="entry name" value="Potassium Channel Kv1.1, Chain A"/>
    <property type="match status" value="1"/>
</dbReference>
<dbReference type="Pfam" id="PF22486">
    <property type="entry name" value="MATH_2"/>
    <property type="match status" value="1"/>
</dbReference>
<sequence length="381" mass="42708">MDYKQASSTSKDSRGNGDNGGPVAENWCYTQVKVIKFSYMWTINNFSYCREEMGETLKSSMFSAGESDKMKWCLRVNPKGLDEESKDYLSLYLLLLATNKNEVRAKFKFSILNANREETKAMESQRAYRFVQGKDWGFKKFIRRDFLLDEINGLLPDDTLTLFCEVSVIADSVNVSGSSSQTAFKVQECNLACQLGNLLDTGLLSDVSLTLADGKHFNAHKAILAARSPVFGAMFEHEMEERKNGRVQILDVESDVFKEMLQFIYTGKTSKLNEMAPELLAIADKYAIDRLKTMCEESLCNSLSTDNVCSILILADLHSANNLKEYAVDFVNSHAVAVTNSPGWKTLVSNHSHLLAEAFKVLATQQGPLMNGPPRKRLKTT</sequence>
<reference evidence="1" key="1">
    <citation type="submission" date="2020-04" db="EMBL/GenBank/DDBJ databases">
        <authorList>
            <person name="Alioto T."/>
            <person name="Alioto T."/>
            <person name="Gomez Garrido J."/>
        </authorList>
    </citation>
    <scope>NUCLEOTIDE SEQUENCE</scope>
    <source>
        <strain evidence="1">A484AB</strain>
    </source>
</reference>
<dbReference type="AlphaFoldDB" id="A0A7D9DA42"/>
<dbReference type="InterPro" id="IPR000210">
    <property type="entry name" value="BTB/POZ_dom"/>
</dbReference>
<comment type="caution">
    <text evidence="1">The sequence shown here is derived from an EMBL/GenBank/DDBJ whole genome shotgun (WGS) entry which is preliminary data.</text>
</comment>
<dbReference type="SUPFAM" id="SSF49599">
    <property type="entry name" value="TRAF domain-like"/>
    <property type="match status" value="1"/>
</dbReference>
<dbReference type="Gene3D" id="2.60.210.10">
    <property type="entry name" value="Apoptosis, Tumor Necrosis Factor Receptor Associated Protein 2, Chain A"/>
    <property type="match status" value="1"/>
</dbReference>
<dbReference type="EMBL" id="CACRXK020000307">
    <property type="protein sequence ID" value="CAB3980621.1"/>
    <property type="molecule type" value="Genomic_DNA"/>
</dbReference>
<organism evidence="1 2">
    <name type="scientific">Paramuricea clavata</name>
    <name type="common">Red gorgonian</name>
    <name type="synonym">Violescent sea-whip</name>
    <dbReference type="NCBI Taxonomy" id="317549"/>
    <lineage>
        <taxon>Eukaryota</taxon>
        <taxon>Metazoa</taxon>
        <taxon>Cnidaria</taxon>
        <taxon>Anthozoa</taxon>
        <taxon>Octocorallia</taxon>
        <taxon>Malacalcyonacea</taxon>
        <taxon>Plexauridae</taxon>
        <taxon>Paramuricea</taxon>
    </lineage>
</organism>
<dbReference type="SUPFAM" id="SSF54695">
    <property type="entry name" value="POZ domain"/>
    <property type="match status" value="1"/>
</dbReference>
<dbReference type="GO" id="GO:0030163">
    <property type="term" value="P:protein catabolic process"/>
    <property type="evidence" value="ECO:0007669"/>
    <property type="project" value="UniProtKB-ARBA"/>
</dbReference>
<dbReference type="InterPro" id="IPR008974">
    <property type="entry name" value="TRAF-like"/>
</dbReference>
<dbReference type="FunFam" id="2.60.210.10:FF:000003">
    <property type="entry name" value="Speckle-type POZ protein-like a"/>
    <property type="match status" value="1"/>
</dbReference>
<dbReference type="OrthoDB" id="6359816at2759"/>
<gene>
    <name evidence="1" type="ORF">PACLA_8A036939</name>
</gene>
<dbReference type="FunFam" id="3.30.710.10:FF:000159">
    <property type="entry name" value="Speckle-type POZ protein B"/>
    <property type="match status" value="1"/>
</dbReference>
<dbReference type="InterPro" id="IPR011333">
    <property type="entry name" value="SKP1/BTB/POZ_sf"/>
</dbReference>
<dbReference type="InterPro" id="IPR002083">
    <property type="entry name" value="MATH/TRAF_dom"/>
</dbReference>
<evidence type="ECO:0000313" key="2">
    <source>
        <dbReference type="Proteomes" id="UP001152795"/>
    </source>
</evidence>
<protein>
    <submittedName>
        <fullName evidence="1">Roadkill isoform X3</fullName>
    </submittedName>
</protein>
<dbReference type="PROSITE" id="PS50144">
    <property type="entry name" value="MATH"/>
    <property type="match status" value="1"/>
</dbReference>
<dbReference type="PANTHER" id="PTHR24413">
    <property type="entry name" value="SPECKLE-TYPE POZ PROTEIN"/>
    <property type="match status" value="1"/>
</dbReference>
<dbReference type="SMART" id="SM00225">
    <property type="entry name" value="BTB"/>
    <property type="match status" value="1"/>
</dbReference>
<dbReference type="Proteomes" id="UP001152795">
    <property type="component" value="Unassembled WGS sequence"/>
</dbReference>
<dbReference type="Gene3D" id="6.10.250.3030">
    <property type="match status" value="1"/>
</dbReference>
<proteinExistence type="predicted"/>
<name>A0A7D9DA42_PARCT</name>
<accession>A0A7D9DA42</accession>
<evidence type="ECO:0000313" key="1">
    <source>
        <dbReference type="EMBL" id="CAB3980621.1"/>
    </source>
</evidence>
<dbReference type="SMART" id="SM00061">
    <property type="entry name" value="MATH"/>
    <property type="match status" value="1"/>
</dbReference>